<dbReference type="SMART" id="SM00516">
    <property type="entry name" value="SEC14"/>
    <property type="match status" value="1"/>
</dbReference>
<dbReference type="InterPro" id="IPR011074">
    <property type="entry name" value="CRAL/TRIO_N_dom"/>
</dbReference>
<evidence type="ECO:0000313" key="3">
    <source>
        <dbReference type="EMBL" id="WVW82426.1"/>
    </source>
</evidence>
<evidence type="ECO:0000313" key="4">
    <source>
        <dbReference type="Proteomes" id="UP000092730"/>
    </source>
</evidence>
<dbReference type="Proteomes" id="UP000092730">
    <property type="component" value="Chromosome 2"/>
</dbReference>
<dbReference type="KEGG" id="kbi:30207540"/>
<accession>A0AAJ8K748</accession>
<dbReference type="InterPro" id="IPR052578">
    <property type="entry name" value="PI_Transfer_CRAL-TRIO"/>
</dbReference>
<dbReference type="PANTHER" id="PTHR45824">
    <property type="entry name" value="GH16843P"/>
    <property type="match status" value="1"/>
</dbReference>
<dbReference type="AlphaFoldDB" id="A0AAJ8K748"/>
<dbReference type="GO" id="GO:0008526">
    <property type="term" value="F:phosphatidylinositol transfer activity"/>
    <property type="evidence" value="ECO:0007669"/>
    <property type="project" value="TreeGrafter"/>
</dbReference>
<keyword evidence="4" id="KW-1185">Reference proteome</keyword>
<dbReference type="SUPFAM" id="SSF46938">
    <property type="entry name" value="CRAL/TRIO N-terminal domain"/>
    <property type="match status" value="1"/>
</dbReference>
<sequence length="324" mass="36678">MATQSPWTSLLSPPPSVTPEAKPPLTQDQEAKLKCLIDHFGSPDYALPVKQHAEEKTPIGDREMIYLSKETLVRFLVATKNDLHATITRLEECLLWRRTEDIDNLKRMAEECSEESKTGKNLALGFSNKGQPILTFFVNRSVMSWDDPKELERFSGRAHPMVYMLERAKDLMCAGVTNTFVIFNWAGKKSGPSLPLSVIKSTNHILSSYYPETLGLSVFQGMPWIFKTLINLVWPFVDPVTKKKVSFGSLEGAELVKEGVVDPSQLLKEAGGNVDLPYDHATYWPALLETCVKIREEEEQRWRALGERQVGREEKLFKRPIPTA</sequence>
<dbReference type="InterPro" id="IPR036865">
    <property type="entry name" value="CRAL-TRIO_dom_sf"/>
</dbReference>
<evidence type="ECO:0000259" key="2">
    <source>
        <dbReference type="PROSITE" id="PS50191"/>
    </source>
</evidence>
<gene>
    <name evidence="3" type="ORF">I302_104436</name>
</gene>
<dbReference type="Pfam" id="PF03765">
    <property type="entry name" value="CRAL_TRIO_N"/>
    <property type="match status" value="1"/>
</dbReference>
<dbReference type="InterPro" id="IPR001251">
    <property type="entry name" value="CRAL-TRIO_dom"/>
</dbReference>
<dbReference type="SUPFAM" id="SSF52087">
    <property type="entry name" value="CRAL/TRIO domain"/>
    <property type="match status" value="1"/>
</dbReference>
<dbReference type="GeneID" id="30207540"/>
<feature type="domain" description="CRAL-TRIO" evidence="2">
    <location>
        <begin position="109"/>
        <end position="278"/>
    </location>
</feature>
<dbReference type="EMBL" id="CP144542">
    <property type="protein sequence ID" value="WVW82426.1"/>
    <property type="molecule type" value="Genomic_DNA"/>
</dbReference>
<dbReference type="Pfam" id="PF00650">
    <property type="entry name" value="CRAL_TRIO"/>
    <property type="match status" value="1"/>
</dbReference>
<evidence type="ECO:0000256" key="1">
    <source>
        <dbReference type="SAM" id="MobiDB-lite"/>
    </source>
</evidence>
<dbReference type="PROSITE" id="PS50191">
    <property type="entry name" value="CRAL_TRIO"/>
    <property type="match status" value="1"/>
</dbReference>
<dbReference type="PANTHER" id="PTHR45824:SF29">
    <property type="entry name" value="GH16843P"/>
    <property type="match status" value="1"/>
</dbReference>
<dbReference type="Gene3D" id="3.40.525.10">
    <property type="entry name" value="CRAL-TRIO lipid binding domain"/>
    <property type="match status" value="1"/>
</dbReference>
<dbReference type="CDD" id="cd00170">
    <property type="entry name" value="SEC14"/>
    <property type="match status" value="1"/>
</dbReference>
<protein>
    <recommendedName>
        <fullName evidence="2">CRAL-TRIO domain-containing protein</fullName>
    </recommendedName>
</protein>
<dbReference type="InterPro" id="IPR036273">
    <property type="entry name" value="CRAL/TRIO_N_dom_sf"/>
</dbReference>
<reference evidence="3" key="2">
    <citation type="submission" date="2024-02" db="EMBL/GenBank/DDBJ databases">
        <title>Comparative genomics of Cryptococcus and Kwoniella reveals pathogenesis evolution and contrasting modes of karyotype evolution via chromosome fusion or intercentromeric recombination.</title>
        <authorList>
            <person name="Coelho M.A."/>
            <person name="David-Palma M."/>
            <person name="Shea T."/>
            <person name="Bowers K."/>
            <person name="McGinley-Smith S."/>
            <person name="Mohammad A.W."/>
            <person name="Gnirke A."/>
            <person name="Yurkov A.M."/>
            <person name="Nowrousian M."/>
            <person name="Sun S."/>
            <person name="Cuomo C.A."/>
            <person name="Heitman J."/>
        </authorList>
    </citation>
    <scope>NUCLEOTIDE SEQUENCE</scope>
    <source>
        <strain evidence="3">CBS 10118</strain>
    </source>
</reference>
<proteinExistence type="predicted"/>
<feature type="compositionally biased region" description="Low complexity" evidence="1">
    <location>
        <begin position="1"/>
        <end position="11"/>
    </location>
</feature>
<name>A0AAJ8K748_9TREE</name>
<organism evidence="3 4">
    <name type="scientific">Kwoniella bestiolae CBS 10118</name>
    <dbReference type="NCBI Taxonomy" id="1296100"/>
    <lineage>
        <taxon>Eukaryota</taxon>
        <taxon>Fungi</taxon>
        <taxon>Dikarya</taxon>
        <taxon>Basidiomycota</taxon>
        <taxon>Agaricomycotina</taxon>
        <taxon>Tremellomycetes</taxon>
        <taxon>Tremellales</taxon>
        <taxon>Cryptococcaceae</taxon>
        <taxon>Kwoniella</taxon>
    </lineage>
</organism>
<reference evidence="3" key="1">
    <citation type="submission" date="2013-07" db="EMBL/GenBank/DDBJ databases">
        <authorList>
            <consortium name="The Broad Institute Genome Sequencing Platform"/>
            <person name="Cuomo C."/>
            <person name="Litvintseva A."/>
            <person name="Chen Y."/>
            <person name="Heitman J."/>
            <person name="Sun S."/>
            <person name="Springer D."/>
            <person name="Dromer F."/>
            <person name="Young S.K."/>
            <person name="Zeng Q."/>
            <person name="Gargeya S."/>
            <person name="Fitzgerald M."/>
            <person name="Abouelleil A."/>
            <person name="Alvarado L."/>
            <person name="Berlin A.M."/>
            <person name="Chapman S.B."/>
            <person name="Dewar J."/>
            <person name="Goldberg J."/>
            <person name="Griggs A."/>
            <person name="Gujja S."/>
            <person name="Hansen M."/>
            <person name="Howarth C."/>
            <person name="Imamovic A."/>
            <person name="Larimer J."/>
            <person name="McCowan C."/>
            <person name="Murphy C."/>
            <person name="Pearson M."/>
            <person name="Priest M."/>
            <person name="Roberts A."/>
            <person name="Saif S."/>
            <person name="Shea T."/>
            <person name="Sykes S."/>
            <person name="Wortman J."/>
            <person name="Nusbaum C."/>
            <person name="Birren B."/>
        </authorList>
    </citation>
    <scope>NUCLEOTIDE SEQUENCE</scope>
    <source>
        <strain evidence="3">CBS 10118</strain>
    </source>
</reference>
<feature type="region of interest" description="Disordered" evidence="1">
    <location>
        <begin position="1"/>
        <end position="25"/>
    </location>
</feature>
<dbReference type="RefSeq" id="XP_065725940.1">
    <property type="nucleotide sequence ID" value="XM_065869868.1"/>
</dbReference>